<name>A0A443SL01_9ACAR</name>
<dbReference type="PANTHER" id="PTHR11905:SF250">
    <property type="entry name" value="PEPTIDASE M12B DOMAIN-CONTAINING PROTEIN"/>
    <property type="match status" value="1"/>
</dbReference>
<dbReference type="SUPFAM" id="SSF55486">
    <property type="entry name" value="Metalloproteases ('zincins'), catalytic domain"/>
    <property type="match status" value="1"/>
</dbReference>
<comment type="caution">
    <text evidence="3">Lacks conserved residue(s) required for the propagation of feature annotation.</text>
</comment>
<dbReference type="InterPro" id="IPR036436">
    <property type="entry name" value="Disintegrin_dom_sf"/>
</dbReference>
<feature type="domain" description="Peptidase M12B" evidence="5">
    <location>
        <begin position="6"/>
        <end position="203"/>
    </location>
</feature>
<comment type="caution">
    <text evidence="6">The sequence shown here is derived from an EMBL/GenBank/DDBJ whole genome shotgun (WGS) entry which is preliminary data.</text>
</comment>
<feature type="non-terminal residue" evidence="6">
    <location>
        <position position="464"/>
    </location>
</feature>
<dbReference type="Pfam" id="PF08516">
    <property type="entry name" value="ADAM_CR"/>
    <property type="match status" value="1"/>
</dbReference>
<evidence type="ECO:0000259" key="4">
    <source>
        <dbReference type="PROSITE" id="PS50214"/>
    </source>
</evidence>
<proteinExistence type="predicted"/>
<dbReference type="PANTHER" id="PTHR11905">
    <property type="entry name" value="ADAM A DISINTEGRIN AND METALLOPROTEASE DOMAIN"/>
    <property type="match status" value="1"/>
</dbReference>
<dbReference type="SMART" id="SM00608">
    <property type="entry name" value="ACR"/>
    <property type="match status" value="1"/>
</dbReference>
<dbReference type="EMBL" id="NCKV01001515">
    <property type="protein sequence ID" value="RWS28211.1"/>
    <property type="molecule type" value="Genomic_DNA"/>
</dbReference>
<evidence type="ECO:0000256" key="1">
    <source>
        <dbReference type="ARBA" id="ARBA00023157"/>
    </source>
</evidence>
<dbReference type="AlphaFoldDB" id="A0A443SL01"/>
<dbReference type="Pfam" id="PF01421">
    <property type="entry name" value="Reprolysin"/>
    <property type="match status" value="1"/>
</dbReference>
<reference evidence="6 7" key="1">
    <citation type="journal article" date="2018" name="Gigascience">
        <title>Genomes of trombidid mites reveal novel predicted allergens and laterally-transferred genes associated with secondary metabolism.</title>
        <authorList>
            <person name="Dong X."/>
            <person name="Chaisiri K."/>
            <person name="Xia D."/>
            <person name="Armstrong S.D."/>
            <person name="Fang Y."/>
            <person name="Donnelly M.J."/>
            <person name="Kadowaki T."/>
            <person name="McGarry J.W."/>
            <person name="Darby A.C."/>
            <person name="Makepeace B.L."/>
        </authorList>
    </citation>
    <scope>NUCLEOTIDE SEQUENCE [LARGE SCALE GENOMIC DNA]</scope>
    <source>
        <strain evidence="6">UoL-UT</strain>
    </source>
</reference>
<dbReference type="Gene3D" id="3.40.390.10">
    <property type="entry name" value="Collagenase (Catalytic Domain)"/>
    <property type="match status" value="1"/>
</dbReference>
<keyword evidence="6" id="KW-0401">Integrin</keyword>
<evidence type="ECO:0000313" key="7">
    <source>
        <dbReference type="Proteomes" id="UP000288716"/>
    </source>
</evidence>
<dbReference type="Pfam" id="PF00200">
    <property type="entry name" value="Disintegrin"/>
    <property type="match status" value="1"/>
</dbReference>
<gene>
    <name evidence="6" type="ORF">B4U80_09527</name>
</gene>
<dbReference type="InterPro" id="IPR024079">
    <property type="entry name" value="MetalloPept_cat_dom_sf"/>
</dbReference>
<keyword evidence="7" id="KW-1185">Reference proteome</keyword>
<dbReference type="STRING" id="299467.A0A443SL01"/>
<dbReference type="GO" id="GO:0046872">
    <property type="term" value="F:metal ion binding"/>
    <property type="evidence" value="ECO:0007669"/>
    <property type="project" value="UniProtKB-KW"/>
</dbReference>
<dbReference type="Gene3D" id="4.10.70.10">
    <property type="entry name" value="Disintegrin domain"/>
    <property type="match status" value="1"/>
</dbReference>
<feature type="binding site" evidence="3">
    <location>
        <position position="143"/>
    </location>
    <ligand>
        <name>Zn(2+)</name>
        <dbReference type="ChEBI" id="CHEBI:29105"/>
        <note>catalytic</note>
    </ligand>
</feature>
<dbReference type="SUPFAM" id="SSF57552">
    <property type="entry name" value="Blood coagulation inhibitor (disintegrin)"/>
    <property type="match status" value="1"/>
</dbReference>
<evidence type="ECO:0000313" key="6">
    <source>
        <dbReference type="EMBL" id="RWS28211.1"/>
    </source>
</evidence>
<evidence type="ECO:0000256" key="3">
    <source>
        <dbReference type="PROSITE-ProRule" id="PRU00276"/>
    </source>
</evidence>
<accession>A0A443SL01</accession>
<dbReference type="FunFam" id="3.40.390.10:FF:000002">
    <property type="entry name" value="Disintegrin and metalloproteinase domain-containing protein 22"/>
    <property type="match status" value="1"/>
</dbReference>
<organism evidence="6 7">
    <name type="scientific">Leptotrombidium deliense</name>
    <dbReference type="NCBI Taxonomy" id="299467"/>
    <lineage>
        <taxon>Eukaryota</taxon>
        <taxon>Metazoa</taxon>
        <taxon>Ecdysozoa</taxon>
        <taxon>Arthropoda</taxon>
        <taxon>Chelicerata</taxon>
        <taxon>Arachnida</taxon>
        <taxon>Acari</taxon>
        <taxon>Acariformes</taxon>
        <taxon>Trombidiformes</taxon>
        <taxon>Prostigmata</taxon>
        <taxon>Anystina</taxon>
        <taxon>Parasitengona</taxon>
        <taxon>Trombiculoidea</taxon>
        <taxon>Trombiculidae</taxon>
        <taxon>Leptotrombidium</taxon>
    </lineage>
</organism>
<dbReference type="InterPro" id="IPR001762">
    <property type="entry name" value="Disintegrin_dom"/>
</dbReference>
<sequence>MKNPELFVELVLVNDNKLFTDYKRNKAKLIEDNLRIANILNAFYKQLNIVIVVVDIIIWESRDLIKIEPISGDTLKSFEEYRLKLSTQIAHDNTQLITGNSFEKNVVGRGKLNSICHPRYSGAVNSYNKSDFPISFIAETIAHEMGHNFGMSHDIQGCCPRSSICVMQPTSILIPANLWSQCSKRDLNVALSNGKLECLKNNPKSSSHSICGNGVLEAGEECDCIDSLCSRCCDRQLCKLKPNAKCGTGSCCDFNRCEYFRECDVKMCRQAVNKCDLSEFCDGKSEFCPKDEFLHNGMSCRYGYCFDGQCKLNEQECRYHFGNSARQAIDSCYSLNSLGKVHGNCGYNERTEEFNKCENNNIKCGALHCSSESSNVQKTGSNIRVIVASSRIYNRNKKTFETCYTIVFSNAYNKTKPVLVENGVRCDVNKLCVNQQCLDVNYVINNKKCPKDCYNSGECGNDGK</sequence>
<dbReference type="InterPro" id="IPR001590">
    <property type="entry name" value="Peptidase_M12B"/>
</dbReference>
<feature type="active site" evidence="3">
    <location>
        <position position="144"/>
    </location>
</feature>
<dbReference type="OrthoDB" id="5951731at2759"/>
<keyword evidence="3" id="KW-0862">Zinc</keyword>
<dbReference type="PROSITE" id="PS50215">
    <property type="entry name" value="ADAM_MEPRO"/>
    <property type="match status" value="1"/>
</dbReference>
<protein>
    <submittedName>
        <fullName evidence="6">Disintegrin and metalloproteinase domain-containing protein 12-like protein</fullName>
    </submittedName>
</protein>
<dbReference type="GO" id="GO:0007229">
    <property type="term" value="P:integrin-mediated signaling pathway"/>
    <property type="evidence" value="ECO:0007669"/>
    <property type="project" value="UniProtKB-KW"/>
</dbReference>
<evidence type="ECO:0000259" key="5">
    <source>
        <dbReference type="PROSITE" id="PS50215"/>
    </source>
</evidence>
<dbReference type="InterPro" id="IPR034027">
    <property type="entry name" value="Reprolysin_adamalysin"/>
</dbReference>
<dbReference type="GO" id="GO:0006508">
    <property type="term" value="P:proteolysis"/>
    <property type="evidence" value="ECO:0007669"/>
    <property type="project" value="InterPro"/>
</dbReference>
<feature type="binding site" evidence="3">
    <location>
        <position position="153"/>
    </location>
    <ligand>
        <name>Zn(2+)</name>
        <dbReference type="ChEBI" id="CHEBI:29105"/>
        <note>catalytic</note>
    </ligand>
</feature>
<feature type="domain" description="Disintegrin" evidence="4">
    <location>
        <begin position="208"/>
        <end position="296"/>
    </location>
</feature>
<dbReference type="VEuPathDB" id="VectorBase:LDEU003829"/>
<evidence type="ECO:0000256" key="2">
    <source>
        <dbReference type="PROSITE-ProRule" id="PRU00068"/>
    </source>
</evidence>
<feature type="disulfide bond" evidence="3">
    <location>
        <begin position="158"/>
        <end position="182"/>
    </location>
</feature>
<dbReference type="PROSITE" id="PS50214">
    <property type="entry name" value="DISINTEGRIN_2"/>
    <property type="match status" value="1"/>
</dbReference>
<keyword evidence="3" id="KW-0479">Metal-binding</keyword>
<dbReference type="GO" id="GO:0004222">
    <property type="term" value="F:metalloendopeptidase activity"/>
    <property type="evidence" value="ECO:0007669"/>
    <property type="project" value="InterPro"/>
</dbReference>
<dbReference type="Proteomes" id="UP000288716">
    <property type="component" value="Unassembled WGS sequence"/>
</dbReference>
<feature type="binding site" evidence="3">
    <location>
        <position position="147"/>
    </location>
    <ligand>
        <name>Zn(2+)</name>
        <dbReference type="ChEBI" id="CHEBI:29105"/>
        <note>catalytic</note>
    </ligand>
</feature>
<keyword evidence="1 3" id="KW-1015">Disulfide bond</keyword>
<dbReference type="SMART" id="SM00050">
    <property type="entry name" value="DISIN"/>
    <property type="match status" value="1"/>
</dbReference>
<feature type="disulfide bond" evidence="2">
    <location>
        <begin position="268"/>
        <end position="288"/>
    </location>
</feature>
<dbReference type="CDD" id="cd04269">
    <property type="entry name" value="ZnMc_adamalysin_II_like"/>
    <property type="match status" value="1"/>
</dbReference>
<dbReference type="InterPro" id="IPR006586">
    <property type="entry name" value="ADAM_Cys-rich"/>
</dbReference>